<dbReference type="GO" id="GO:0042720">
    <property type="term" value="C:mitochondrial inner membrane peptidase complex"/>
    <property type="evidence" value="ECO:0007669"/>
    <property type="project" value="InterPro"/>
</dbReference>
<feature type="chain" id="PRO_5034408369" evidence="1">
    <location>
        <begin position="22"/>
        <end position="156"/>
    </location>
</feature>
<comment type="caution">
    <text evidence="2">The sequence shown here is derived from an EMBL/GenBank/DDBJ whole genome shotgun (WGS) entry which is preliminary data.</text>
</comment>
<feature type="signal peptide" evidence="1">
    <location>
        <begin position="1"/>
        <end position="21"/>
    </location>
</feature>
<protein>
    <submittedName>
        <fullName evidence="2">Uncharacterized protein</fullName>
    </submittedName>
</protein>
<keyword evidence="1" id="KW-0732">Signal</keyword>
<reference evidence="2" key="1">
    <citation type="submission" date="2021-01" db="EMBL/GenBank/DDBJ databases">
        <authorList>
            <person name="Kaushik A."/>
        </authorList>
    </citation>
    <scope>NUCLEOTIDE SEQUENCE</scope>
    <source>
        <strain evidence="2">AG4-RS23</strain>
    </source>
</reference>
<evidence type="ECO:0000313" key="2">
    <source>
        <dbReference type="EMBL" id="CAE6515080.1"/>
    </source>
</evidence>
<organism evidence="2 3">
    <name type="scientific">Rhizoctonia solani</name>
    <dbReference type="NCBI Taxonomy" id="456999"/>
    <lineage>
        <taxon>Eukaryota</taxon>
        <taxon>Fungi</taxon>
        <taxon>Dikarya</taxon>
        <taxon>Basidiomycota</taxon>
        <taxon>Agaricomycotina</taxon>
        <taxon>Agaricomycetes</taxon>
        <taxon>Cantharellales</taxon>
        <taxon>Ceratobasidiaceae</taxon>
        <taxon>Rhizoctonia</taxon>
    </lineage>
</organism>
<gene>
    <name evidence="2" type="ORF">RDB_LOCUS144337</name>
</gene>
<dbReference type="Pfam" id="PF11093">
    <property type="entry name" value="Mitochondr_Som1"/>
    <property type="match status" value="1"/>
</dbReference>
<dbReference type="AlphaFoldDB" id="A0A8H3DAC5"/>
<evidence type="ECO:0000256" key="1">
    <source>
        <dbReference type="SAM" id="SignalP"/>
    </source>
</evidence>
<sequence>MHVPDSTIFLVLISSILEVVTLNPTGAPCDLHNTYPLQVRHPALITFFYICPKLVVVSTGPDMTSETGKDRPKCRIAELEQFKCTPVVEPGGYTRIHCTPIPRIFRICPNRPAVEITTLVNVDPHTGEYIITSDAMNTLPRTMAWRDMSAPSSKSE</sequence>
<dbReference type="InterPro" id="IPR024645">
    <property type="entry name" value="Mitochondr_Som1"/>
</dbReference>
<accession>A0A8H3DAC5</accession>
<proteinExistence type="predicted"/>
<dbReference type="EMBL" id="CAJMWY010004029">
    <property type="protein sequence ID" value="CAE6515080.1"/>
    <property type="molecule type" value="Genomic_DNA"/>
</dbReference>
<dbReference type="Proteomes" id="UP000663861">
    <property type="component" value="Unassembled WGS sequence"/>
</dbReference>
<evidence type="ECO:0000313" key="3">
    <source>
        <dbReference type="Proteomes" id="UP000663861"/>
    </source>
</evidence>
<name>A0A8H3DAC5_9AGAM</name>